<organism evidence="21 22">
    <name type="scientific">Pantoea dispersa</name>
    <dbReference type="NCBI Taxonomy" id="59814"/>
    <lineage>
        <taxon>Bacteria</taxon>
        <taxon>Pseudomonadati</taxon>
        <taxon>Pseudomonadota</taxon>
        <taxon>Gammaproteobacteria</taxon>
        <taxon>Enterobacterales</taxon>
        <taxon>Erwiniaceae</taxon>
        <taxon>Pantoea</taxon>
    </lineage>
</organism>
<keyword evidence="7" id="KW-0645">Protease</keyword>
<dbReference type="InterPro" id="IPR050909">
    <property type="entry name" value="Bact_Autotransporter_VF"/>
</dbReference>
<evidence type="ECO:0000256" key="6">
    <source>
        <dbReference type="ARBA" id="ARBA00022525"/>
    </source>
</evidence>
<feature type="domain" description="Autotransporter" evidence="19">
    <location>
        <begin position="949"/>
        <end position="1220"/>
    </location>
</feature>
<dbReference type="InterPro" id="IPR000710">
    <property type="entry name" value="Peptidase_S6"/>
</dbReference>
<feature type="domain" description="Peptidase S6" evidence="20">
    <location>
        <begin position="22"/>
        <end position="274"/>
    </location>
</feature>
<evidence type="ECO:0000256" key="12">
    <source>
        <dbReference type="ARBA" id="ARBA00022825"/>
    </source>
</evidence>
<dbReference type="InterPro" id="IPR057393">
    <property type="entry name" value="PIC_HAP1_IgA0_b-sol2"/>
</dbReference>
<evidence type="ECO:0000256" key="9">
    <source>
        <dbReference type="ARBA" id="ARBA00022729"/>
    </source>
</evidence>
<keyword evidence="13" id="KW-0843">Virulence</keyword>
<feature type="compositionally biased region" description="Acidic residues" evidence="17">
    <location>
        <begin position="879"/>
        <end position="893"/>
    </location>
</feature>
<dbReference type="PRINTS" id="PR00921">
    <property type="entry name" value="IGASERPTASE"/>
</dbReference>
<keyword evidence="12" id="KW-0720">Serine protease</keyword>
<keyword evidence="14" id="KW-0472">Membrane</keyword>
<evidence type="ECO:0000313" key="22">
    <source>
        <dbReference type="Proteomes" id="UP000319715"/>
    </source>
</evidence>
<dbReference type="InterPro" id="IPR012332">
    <property type="entry name" value="Autotransporter_pectin_lyase_C"/>
</dbReference>
<comment type="caution">
    <text evidence="21">The sequence shown here is derived from an EMBL/GenBank/DDBJ whole genome shotgun (WGS) entry which is preliminary data.</text>
</comment>
<dbReference type="SMART" id="SM00869">
    <property type="entry name" value="Autotransporter"/>
    <property type="match status" value="1"/>
</dbReference>
<dbReference type="SUPFAM" id="SSF51126">
    <property type="entry name" value="Pectin lyase-like"/>
    <property type="match status" value="1"/>
</dbReference>
<dbReference type="Pfam" id="PF24078">
    <property type="entry name" value="Beta-sol_PIC_HAP1_IgA0_2nd"/>
    <property type="match status" value="1"/>
</dbReference>
<evidence type="ECO:0000259" key="20">
    <source>
        <dbReference type="PROSITE" id="PS51691"/>
    </source>
</evidence>
<evidence type="ECO:0000256" key="16">
    <source>
        <dbReference type="ARBA" id="ARBA00023237"/>
    </source>
</evidence>
<evidence type="ECO:0000256" key="18">
    <source>
        <dbReference type="SAM" id="SignalP"/>
    </source>
</evidence>
<evidence type="ECO:0000259" key="19">
    <source>
        <dbReference type="PROSITE" id="PS51208"/>
    </source>
</evidence>
<dbReference type="Proteomes" id="UP000319715">
    <property type="component" value="Unassembled WGS sequence"/>
</dbReference>
<keyword evidence="15" id="KW-0865">Zymogen</keyword>
<keyword evidence="10" id="KW-0574">Periplasm</keyword>
<dbReference type="PROSITE" id="PS51691">
    <property type="entry name" value="PEPTIDASE_S6"/>
    <property type="match status" value="1"/>
</dbReference>
<evidence type="ECO:0000256" key="1">
    <source>
        <dbReference type="ARBA" id="ARBA00004241"/>
    </source>
</evidence>
<dbReference type="InterPro" id="IPR030396">
    <property type="entry name" value="Peptidase_S6_dom"/>
</dbReference>
<evidence type="ECO:0000256" key="2">
    <source>
        <dbReference type="ARBA" id="ARBA00004418"/>
    </source>
</evidence>
<keyword evidence="16" id="KW-0998">Cell outer membrane</keyword>
<keyword evidence="22" id="KW-1185">Reference proteome</keyword>
<dbReference type="Gene3D" id="2.160.20.20">
    <property type="match status" value="1"/>
</dbReference>
<evidence type="ECO:0000256" key="17">
    <source>
        <dbReference type="SAM" id="MobiDB-lite"/>
    </source>
</evidence>
<protein>
    <submittedName>
        <fullName evidence="21">Autotransporter outer membrane beta-barrel domain-containing protein</fullName>
    </submittedName>
</protein>
<keyword evidence="6" id="KW-0964">Secreted</keyword>
<dbReference type="InterPro" id="IPR005546">
    <property type="entry name" value="Autotransporte_beta"/>
</dbReference>
<keyword evidence="9 18" id="KW-0732">Signal</keyword>
<dbReference type="PANTHER" id="PTHR12338:SF8">
    <property type="entry name" value="HEME_HEMOPEXIN-BINDING PROTEIN"/>
    <property type="match status" value="1"/>
</dbReference>
<dbReference type="InterPro" id="IPR036709">
    <property type="entry name" value="Autotransporte_beta_dom_sf"/>
</dbReference>
<evidence type="ECO:0000256" key="15">
    <source>
        <dbReference type="ARBA" id="ARBA00023145"/>
    </source>
</evidence>
<dbReference type="RefSeq" id="WP_141496758.1">
    <property type="nucleotide sequence ID" value="NZ_JALKOG010000006.1"/>
</dbReference>
<reference evidence="21 22" key="1">
    <citation type="submission" date="2019-06" db="EMBL/GenBank/DDBJ databases">
        <title>Pantoea dispersa Assembly.</title>
        <authorList>
            <person name="Wang J."/>
        </authorList>
    </citation>
    <scope>NUCLEOTIDE SEQUENCE [LARGE SCALE GENOMIC DNA]</scope>
    <source>
        <strain evidence="22">bio</strain>
    </source>
</reference>
<dbReference type="SUPFAM" id="SSF103515">
    <property type="entry name" value="Autotransporter"/>
    <property type="match status" value="1"/>
</dbReference>
<evidence type="ECO:0000256" key="10">
    <source>
        <dbReference type="ARBA" id="ARBA00022764"/>
    </source>
</evidence>
<evidence type="ECO:0000256" key="4">
    <source>
        <dbReference type="ARBA" id="ARBA00004613"/>
    </source>
</evidence>
<feature type="signal peptide" evidence="18">
    <location>
        <begin position="1"/>
        <end position="21"/>
    </location>
</feature>
<sequence>MRKSQLALLMGALCLSSSPYAGILRYDIDVQEYRDFAENRGKYAVGATDIPIYRKDGTFEGYLMNVPMPDFSMVSDKGFSSFISPSFVTGVKHMQSHRLVNLGNKAKFSPTYRSIAINNDPSRDFNLPRMHKVIVESAPTPYIGGEEFNANPSRYTAFARVGAGYQQIDDPESGKLIPIEGAYVYNTGGTFKPEAITNIFSKFIKWRIFAPNHPAFSLLSIGTRGGDSASPLFAWDNIEKRWVQFAVHSGGYGGGTTYNYHFASELINGTYVQEMLDCVRDADVEDSGAGTLEWRGDSIMQDGKSWQWHGLNQAQSETAPAKASNEQLNATKDLRFNGDGGIIELAQSVNLGAGLLRFSNDYTLRAAGDGNFSWVGGGVEVDQDKTVLWQVNGLQDDALHKIGAGTLHVNASGINPGALNVGDGTVILDQQADAQGRKQAFSTVTLFSGRPTVVLNSADQLSTDNIRFGYRGGTLDVNGHDLTFDDILHNDSGARIVNRSQTLAHLDLPGDNRLFLGELGEADSRDNLNVTTHQRWQLAGGAQLNQLAVADGVLTLSGEQVEHAGKVFFANDWQDKTYHINQLQVAQDAALTVAEHAHVTGDITLADEATLNVLGRSTLAGDINLSGTASSLIADIAQYVSTLGELASTISANISGQGSVIKSGDGRLTLSGDVSNQQGVEVQQGELEVSGRLHTPLNMAAGTLLSGGGVINHASLADNVTLAPGWNNAPDSWSTMRLGDLHHGRDTALVLNSAFRQDASDRLLIDGDLQQPDDAPLWLTVKPQASWIDSDRNHNGAADNNEGVSLVQVGGQAHADSVQLAGSYVARGAWAYGLYAFAPGRASGDERLVAGEGDQFWDYRLQNILLAEGDNREPYLPEPEPEPEPQPDPEPQPEPENPQVPQPEPKPEPGKVRAAVIPQVPAYISLPAAFHSVTHNLQALFSSSAQQAGAEGRPDLFVSGYTGDDRYHSAGGFMDYGYDFHSRYQGWMIGSRFPLQSALALSVGVNKGNLSITPEARDGNSHARVDTLGASALLSWQPDQGLQLAVPAGVIQYRGSVSTDLRGNVTQLKARGANLGLDSGWRWQSGAHALTPVTGVNAQWLDINDFTDSDGAQVSYRNPLQWQLSGGVKYDFRPNEKLKLGAETRYVQRFSQRDRVAIGDGQQAAHFATGRGGNSLQYSGYAGWQVLDNLELNTQLQGQQRLTQEGISDWNLQAGVKISF</sequence>
<dbReference type="Pfam" id="PF02395">
    <property type="entry name" value="Peptidase_S6"/>
    <property type="match status" value="1"/>
</dbReference>
<feature type="compositionally biased region" description="Pro residues" evidence="17">
    <location>
        <begin position="894"/>
        <end position="904"/>
    </location>
</feature>
<feature type="region of interest" description="Disordered" evidence="17">
    <location>
        <begin position="871"/>
        <end position="911"/>
    </location>
</feature>
<keyword evidence="8" id="KW-0812">Transmembrane</keyword>
<evidence type="ECO:0000256" key="5">
    <source>
        <dbReference type="ARBA" id="ARBA00022452"/>
    </source>
</evidence>
<comment type="subcellular location">
    <subcellularLocation>
        <location evidence="3">Cell outer membrane</location>
        <topology evidence="3">Multi-pass membrane protein</topology>
    </subcellularLocation>
    <subcellularLocation>
        <location evidence="1">Cell surface</location>
    </subcellularLocation>
    <subcellularLocation>
        <location evidence="2">Periplasm</location>
    </subcellularLocation>
    <subcellularLocation>
        <location evidence="4">Secreted</location>
    </subcellularLocation>
</comment>
<feature type="chain" id="PRO_5046092812" evidence="18">
    <location>
        <begin position="22"/>
        <end position="1220"/>
    </location>
</feature>
<gene>
    <name evidence="21" type="ORF">FK492_18425</name>
</gene>
<dbReference type="Gene3D" id="2.40.10.120">
    <property type="match status" value="1"/>
</dbReference>
<dbReference type="PANTHER" id="PTHR12338">
    <property type="entry name" value="AUTOTRANSPORTER"/>
    <property type="match status" value="1"/>
</dbReference>
<evidence type="ECO:0000256" key="11">
    <source>
        <dbReference type="ARBA" id="ARBA00022801"/>
    </source>
</evidence>
<evidence type="ECO:0000256" key="8">
    <source>
        <dbReference type="ARBA" id="ARBA00022692"/>
    </source>
</evidence>
<name>A0ABY2ZUH0_9GAMM</name>
<dbReference type="PROSITE" id="PS51208">
    <property type="entry name" value="AUTOTRANSPORTER"/>
    <property type="match status" value="1"/>
</dbReference>
<evidence type="ECO:0000256" key="14">
    <source>
        <dbReference type="ARBA" id="ARBA00023136"/>
    </source>
</evidence>
<keyword evidence="11" id="KW-0378">Hydrolase</keyword>
<keyword evidence="5" id="KW-1134">Transmembrane beta strand</keyword>
<evidence type="ECO:0000256" key="13">
    <source>
        <dbReference type="ARBA" id="ARBA00023026"/>
    </source>
</evidence>
<dbReference type="Gene3D" id="2.40.128.130">
    <property type="entry name" value="Autotransporter beta-domain"/>
    <property type="match status" value="1"/>
</dbReference>
<evidence type="ECO:0000313" key="21">
    <source>
        <dbReference type="EMBL" id="TQC70585.1"/>
    </source>
</evidence>
<dbReference type="InterPro" id="IPR011050">
    <property type="entry name" value="Pectin_lyase_fold/virulence"/>
</dbReference>
<dbReference type="EMBL" id="VICF01000008">
    <property type="protein sequence ID" value="TQC70585.1"/>
    <property type="molecule type" value="Genomic_DNA"/>
</dbReference>
<evidence type="ECO:0000256" key="3">
    <source>
        <dbReference type="ARBA" id="ARBA00004571"/>
    </source>
</evidence>
<evidence type="ECO:0000256" key="7">
    <source>
        <dbReference type="ARBA" id="ARBA00022670"/>
    </source>
</evidence>
<proteinExistence type="predicted"/>
<accession>A0ABY2ZUH0</accession>